<name>A0AAV2PQT5_MEGNR</name>
<gene>
    <name evidence="1" type="ORF">MNOR_LOCUS2350</name>
</gene>
<evidence type="ECO:0000313" key="2">
    <source>
        <dbReference type="Proteomes" id="UP001497623"/>
    </source>
</evidence>
<evidence type="ECO:0000313" key="1">
    <source>
        <dbReference type="EMBL" id="CAL4062017.1"/>
    </source>
</evidence>
<protein>
    <submittedName>
        <fullName evidence="1">Uncharacterized protein</fullName>
    </submittedName>
</protein>
<dbReference type="Proteomes" id="UP001497623">
    <property type="component" value="Unassembled WGS sequence"/>
</dbReference>
<sequence length="104" mass="11547">MKTSYINTIIIDIPSGNPLVKVATYGKSRCREPSGDIQSGVSSRELSRLVWPGGWGTVVHYGMPLMNDNSLSRSPDISPICPKKSYPFPNIVKTKKKSIKKHFL</sequence>
<reference evidence="1 2" key="1">
    <citation type="submission" date="2024-05" db="EMBL/GenBank/DDBJ databases">
        <authorList>
            <person name="Wallberg A."/>
        </authorList>
    </citation>
    <scope>NUCLEOTIDE SEQUENCE [LARGE SCALE GENOMIC DNA]</scope>
</reference>
<accession>A0AAV2PQT5</accession>
<organism evidence="1 2">
    <name type="scientific">Meganyctiphanes norvegica</name>
    <name type="common">Northern krill</name>
    <name type="synonym">Thysanopoda norvegica</name>
    <dbReference type="NCBI Taxonomy" id="48144"/>
    <lineage>
        <taxon>Eukaryota</taxon>
        <taxon>Metazoa</taxon>
        <taxon>Ecdysozoa</taxon>
        <taxon>Arthropoda</taxon>
        <taxon>Crustacea</taxon>
        <taxon>Multicrustacea</taxon>
        <taxon>Malacostraca</taxon>
        <taxon>Eumalacostraca</taxon>
        <taxon>Eucarida</taxon>
        <taxon>Euphausiacea</taxon>
        <taxon>Euphausiidae</taxon>
        <taxon>Meganyctiphanes</taxon>
    </lineage>
</organism>
<proteinExistence type="predicted"/>
<comment type="caution">
    <text evidence="1">The sequence shown here is derived from an EMBL/GenBank/DDBJ whole genome shotgun (WGS) entry which is preliminary data.</text>
</comment>
<keyword evidence="2" id="KW-1185">Reference proteome</keyword>
<dbReference type="AlphaFoldDB" id="A0AAV2PQT5"/>
<dbReference type="EMBL" id="CAXKWB010000710">
    <property type="protein sequence ID" value="CAL4062017.1"/>
    <property type="molecule type" value="Genomic_DNA"/>
</dbReference>